<organism evidence="1 2">
    <name type="scientific">Mycobacterium haemophilum</name>
    <dbReference type="NCBI Taxonomy" id="29311"/>
    <lineage>
        <taxon>Bacteria</taxon>
        <taxon>Bacillati</taxon>
        <taxon>Actinomycetota</taxon>
        <taxon>Actinomycetes</taxon>
        <taxon>Mycobacteriales</taxon>
        <taxon>Mycobacteriaceae</taxon>
        <taxon>Mycobacterium</taxon>
    </lineage>
</organism>
<dbReference type="OrthoDB" id="9809412at2"/>
<sequence>MSIAVDLDARVRLLLEERNPATSEPRDFLGARFDLSLVRNPAMHDELMRLWGEAGILGLPGDYRVDKDLAWKDLDR</sequence>
<gene>
    <name evidence="1" type="ORF">ABH38_13575</name>
</gene>
<dbReference type="Proteomes" id="UP000036334">
    <property type="component" value="Unassembled WGS sequence"/>
</dbReference>
<dbReference type="RefSeq" id="WP_047315290.1">
    <property type="nucleotide sequence ID" value="NZ_LDPQ01000012.1"/>
</dbReference>
<protein>
    <recommendedName>
        <fullName evidence="3">Acyl-CoA dehydrogenase</fullName>
    </recommendedName>
</protein>
<evidence type="ECO:0000313" key="1">
    <source>
        <dbReference type="EMBL" id="KLO35916.1"/>
    </source>
</evidence>
<dbReference type="PATRIC" id="fig|29311.18.peg.878"/>
<dbReference type="EMBL" id="LDPR01000011">
    <property type="protein sequence ID" value="KLO35916.1"/>
    <property type="molecule type" value="Genomic_DNA"/>
</dbReference>
<accession>A0A0I9THZ3</accession>
<comment type="caution">
    <text evidence="1">The sequence shown here is derived from an EMBL/GenBank/DDBJ whole genome shotgun (WGS) entry which is preliminary data.</text>
</comment>
<proteinExistence type="predicted"/>
<evidence type="ECO:0008006" key="3">
    <source>
        <dbReference type="Google" id="ProtNLM"/>
    </source>
</evidence>
<reference evidence="1 2" key="1">
    <citation type="submission" date="2015-05" db="EMBL/GenBank/DDBJ databases">
        <title>Genome sequence of Mycobacterium haemophilum.</title>
        <authorList>
            <person name="Greninger A.L."/>
            <person name="Cunningham G."/>
            <person name="Miller S."/>
        </authorList>
    </citation>
    <scope>NUCLEOTIDE SEQUENCE [LARGE SCALE GENOMIC DNA]</scope>
    <source>
        <strain evidence="2">UC1</strain>
    </source>
</reference>
<keyword evidence="2" id="KW-1185">Reference proteome</keyword>
<dbReference type="STRING" id="1202450.B586_14865"/>
<dbReference type="AlphaFoldDB" id="A0A0I9THZ3"/>
<evidence type="ECO:0000313" key="2">
    <source>
        <dbReference type="Proteomes" id="UP000036334"/>
    </source>
</evidence>
<name>A0A0I9THZ3_9MYCO</name>